<protein>
    <recommendedName>
        <fullName evidence="3">Uroporphyrinogen decarboxylase (URO-D) domain-containing protein</fullName>
    </recommendedName>
</protein>
<evidence type="ECO:0000313" key="2">
    <source>
        <dbReference type="Proteomes" id="UP000178606"/>
    </source>
</evidence>
<dbReference type="Gene3D" id="3.20.20.210">
    <property type="match status" value="1"/>
</dbReference>
<evidence type="ECO:0008006" key="3">
    <source>
        <dbReference type="Google" id="ProtNLM"/>
    </source>
</evidence>
<dbReference type="EMBL" id="MFKF01000040">
    <property type="protein sequence ID" value="OGG56216.1"/>
    <property type="molecule type" value="Genomic_DNA"/>
</dbReference>
<dbReference type="AlphaFoldDB" id="A0A1F6D475"/>
<organism evidence="1 2">
    <name type="scientific">Handelsmanbacteria sp. (strain RIFCSPLOWO2_12_FULL_64_10)</name>
    <dbReference type="NCBI Taxonomy" id="1817868"/>
    <lineage>
        <taxon>Bacteria</taxon>
        <taxon>Candidatus Handelsmaniibacteriota</taxon>
    </lineage>
</organism>
<name>A0A1F6D475_HANXR</name>
<proteinExistence type="predicted"/>
<accession>A0A1F6D475</accession>
<reference evidence="1 2" key="1">
    <citation type="journal article" date="2016" name="Nat. Commun.">
        <title>Thousands of microbial genomes shed light on interconnected biogeochemical processes in an aquifer system.</title>
        <authorList>
            <person name="Anantharaman K."/>
            <person name="Brown C.T."/>
            <person name="Hug L.A."/>
            <person name="Sharon I."/>
            <person name="Castelle C.J."/>
            <person name="Probst A.J."/>
            <person name="Thomas B.C."/>
            <person name="Singh A."/>
            <person name="Wilkins M.J."/>
            <person name="Karaoz U."/>
            <person name="Brodie E.L."/>
            <person name="Williams K.H."/>
            <person name="Hubbard S.S."/>
            <person name="Banfield J.F."/>
        </authorList>
    </citation>
    <scope>NUCLEOTIDE SEQUENCE [LARGE SCALE GENOMIC DNA]</scope>
    <source>
        <strain evidence="2">RIFCSPLOWO2_12_FULL_64_10</strain>
    </source>
</reference>
<dbReference type="Proteomes" id="UP000178606">
    <property type="component" value="Unassembled WGS sequence"/>
</dbReference>
<comment type="caution">
    <text evidence="1">The sequence shown here is derived from an EMBL/GenBank/DDBJ whole genome shotgun (WGS) entry which is preliminary data.</text>
</comment>
<gene>
    <name evidence="1" type="ORF">A3F84_10120</name>
</gene>
<evidence type="ECO:0000313" key="1">
    <source>
        <dbReference type="EMBL" id="OGG56216.1"/>
    </source>
</evidence>
<dbReference type="InterPro" id="IPR038071">
    <property type="entry name" value="UROD/MetE-like_sf"/>
</dbReference>
<dbReference type="SUPFAM" id="SSF51726">
    <property type="entry name" value="UROD/MetE-like"/>
    <property type="match status" value="1"/>
</dbReference>
<sequence>MVSKNHPMTSRERLKTVFAGRQPDRTPILGGWIACPDHICALADVSLAEYWQDPIDASLQAYRRLGADGLIAVFVPKNPRDFRCVDEDSYLRAESGLSLEEAVARIDALPSPEEIEAEFEFEEAYEPFRKELMEMQARCGEMVWMPAQWGAGARVTWYKEFGYENYFSVVGLHPDRAQKLMESGGARGHCRSRLIARAVEEGLYPRAVLFGEDICTQRGPMISPDFMERHYAPQLRHGIQPLLDAGCKPVWHCDGDVRPLLDMLIDCGVQGLQGFQPECGMIIEYIARRRTRDGSPLLIFGPLAVTTELPVCTPKQVREKVRHAIDICRGNADLALFTSNTINPDVPLDNIRAMHEAVLEARP</sequence>